<dbReference type="OrthoDB" id="220358at2"/>
<dbReference type="SUPFAM" id="SSF49452">
    <property type="entry name" value="Starch-binding domain-like"/>
    <property type="match status" value="1"/>
</dbReference>
<dbReference type="InterPro" id="IPR013784">
    <property type="entry name" value="Carb-bd-like_fold"/>
</dbReference>
<evidence type="ECO:0000313" key="3">
    <source>
        <dbReference type="Proteomes" id="UP000315700"/>
    </source>
</evidence>
<dbReference type="InParanoid" id="A0A517SEL6"/>
<dbReference type="AlphaFoldDB" id="A0A517SEL6"/>
<reference evidence="2 3" key="1">
    <citation type="submission" date="2019-02" db="EMBL/GenBank/DDBJ databases">
        <title>Deep-cultivation of Planctomycetes and their phenomic and genomic characterization uncovers novel biology.</title>
        <authorList>
            <person name="Wiegand S."/>
            <person name="Jogler M."/>
            <person name="Boedeker C."/>
            <person name="Pinto D."/>
            <person name="Vollmers J."/>
            <person name="Rivas-Marin E."/>
            <person name="Kohn T."/>
            <person name="Peeters S.H."/>
            <person name="Heuer A."/>
            <person name="Rast P."/>
            <person name="Oberbeckmann S."/>
            <person name="Bunk B."/>
            <person name="Jeske O."/>
            <person name="Meyerdierks A."/>
            <person name="Storesund J.E."/>
            <person name="Kallscheuer N."/>
            <person name="Luecker S."/>
            <person name="Lage O.M."/>
            <person name="Pohl T."/>
            <person name="Merkel B.J."/>
            <person name="Hornburger P."/>
            <person name="Mueller R.-W."/>
            <person name="Bruemmer F."/>
            <person name="Labrenz M."/>
            <person name="Spormann A.M."/>
            <person name="Op den Camp H."/>
            <person name="Overmann J."/>
            <person name="Amann R."/>
            <person name="Jetten M.S.M."/>
            <person name="Mascher T."/>
            <person name="Medema M.H."/>
            <person name="Devos D.P."/>
            <person name="Kaster A.-K."/>
            <person name="Ovreas L."/>
            <person name="Rohde M."/>
            <person name="Galperin M.Y."/>
            <person name="Jogler C."/>
        </authorList>
    </citation>
    <scope>NUCLEOTIDE SEQUENCE [LARGE SCALE GENOMIC DNA]</scope>
    <source>
        <strain evidence="2 3">Pan44</strain>
    </source>
</reference>
<accession>A0A517SEL6</accession>
<dbReference type="RefSeq" id="WP_145030419.1">
    <property type="nucleotide sequence ID" value="NZ_CP036271.1"/>
</dbReference>
<organism evidence="2 3">
    <name type="scientific">Caulifigura coniformis</name>
    <dbReference type="NCBI Taxonomy" id="2527983"/>
    <lineage>
        <taxon>Bacteria</taxon>
        <taxon>Pseudomonadati</taxon>
        <taxon>Planctomycetota</taxon>
        <taxon>Planctomycetia</taxon>
        <taxon>Planctomycetales</taxon>
        <taxon>Planctomycetaceae</taxon>
        <taxon>Caulifigura</taxon>
    </lineage>
</organism>
<evidence type="ECO:0000256" key="1">
    <source>
        <dbReference type="SAM" id="MobiDB-lite"/>
    </source>
</evidence>
<dbReference type="EMBL" id="CP036271">
    <property type="protein sequence ID" value="QDT54573.1"/>
    <property type="molecule type" value="Genomic_DNA"/>
</dbReference>
<feature type="region of interest" description="Disordered" evidence="1">
    <location>
        <begin position="606"/>
        <end position="634"/>
    </location>
</feature>
<dbReference type="InterPro" id="IPR008969">
    <property type="entry name" value="CarboxyPept-like_regulatory"/>
</dbReference>
<proteinExistence type="predicted"/>
<evidence type="ECO:0000313" key="2">
    <source>
        <dbReference type="EMBL" id="QDT54573.1"/>
    </source>
</evidence>
<gene>
    <name evidence="2" type="ORF">Pan44_26060</name>
</gene>
<dbReference type="Proteomes" id="UP000315700">
    <property type="component" value="Chromosome"/>
</dbReference>
<dbReference type="GO" id="GO:0030246">
    <property type="term" value="F:carbohydrate binding"/>
    <property type="evidence" value="ECO:0007669"/>
    <property type="project" value="InterPro"/>
</dbReference>
<name>A0A517SEL6_9PLAN</name>
<protein>
    <recommendedName>
        <fullName evidence="4">Nickel uptake substrate-specific transmembrane region</fullName>
    </recommendedName>
</protein>
<keyword evidence="3" id="KW-1185">Reference proteome</keyword>
<feature type="compositionally biased region" description="Basic and acidic residues" evidence="1">
    <location>
        <begin position="619"/>
        <end position="629"/>
    </location>
</feature>
<sequence length="849" mass="92070">MERGLSTRCIALAVMFLVLCGPGHCTAWGQGRGRETIAWARGTVRDEVGAPIAGAKVYARATFHGGIRMVGLVRTTTSNEEGEYVIHGPGGLSRFSASLVAYVPGRPPALSWFHFPDTYHSDPLFDPPPPLPRWADVDLVVPSRGGAIEVRVLKDGKPLPKASVALRLEGADPSDLWGQDAESEELKALYDICRPNGHTGEDGTVRFEGVSPGLYSILAIEGGWRRGLGWANQFQQWFFTSGTLKDPWQHIAVHAGETSSHQLSVFSRFGMATFDVRRDGKPWMDLEAITMTGVLPSGDHAAVGSKIGGENSDVYRLPPGVMPISFIKATRTTRYPRTFPFYSADGVIAVSPRLPNSFPIRFEALENHGGMVRVRIEDAGGGPLTGTAKFYGRRKGGLGCDSGVRDISVDGTLIQDFEPTDGIVQGDGQGVFRLVLGEKLERMPVPEELVGRTAILPQPFTAENNRLGEVTLREERVGFLRGRIKPPMGQKVSDYRVRIRPEEYQKGAGVYYEPTTGEFVAGPYRAGSTLLNISKERSLNPLLFKKVDLRAGEVTDVEISINDDAEQMAPDRRLLDARVFLEDGLTPARLARLGYYSPGEKATRGICMTDTGGTPRSKSWQDYDDKDVTEPPGTPQDEVAVAWIPGRNGAAIVPFPERLDEPLVIKLPPPIAVCGKVIVEGEGETVTNGTLTVRAQFEGLGRLDDWLSVETTAGADGAFELAGLTPGRYRVQAALDGIWLSPSVELTASDQTSESIRLTIPRPGGPVLVKVSGPKKESPAQLVVDRPTGPLRDRLWPRVLTADGAGVVRIPALEAGRHRIRVGDVERVVEVPPLEGAKGEPVEVELGVE</sequence>
<dbReference type="KEGG" id="ccos:Pan44_26060"/>
<dbReference type="SUPFAM" id="SSF49464">
    <property type="entry name" value="Carboxypeptidase regulatory domain-like"/>
    <property type="match status" value="1"/>
</dbReference>
<evidence type="ECO:0008006" key="4">
    <source>
        <dbReference type="Google" id="ProtNLM"/>
    </source>
</evidence>